<feature type="transmembrane region" description="Helical" evidence="6">
    <location>
        <begin position="286"/>
        <end position="310"/>
    </location>
</feature>
<dbReference type="STRING" id="393762.SAMN05660472_00971"/>
<feature type="transmembrane region" description="Helical" evidence="6">
    <location>
        <begin position="214"/>
        <end position="232"/>
    </location>
</feature>
<keyword evidence="4 6" id="KW-1133">Transmembrane helix</keyword>
<name>A0A1G8ZUE7_9FIRM</name>
<feature type="transmembrane region" description="Helical" evidence="6">
    <location>
        <begin position="20"/>
        <end position="39"/>
    </location>
</feature>
<feature type="domain" description="ABC-2 type transporter transmembrane" evidence="7">
    <location>
        <begin position="18"/>
        <end position="391"/>
    </location>
</feature>
<protein>
    <submittedName>
        <fullName evidence="8">ABC-type multidrug transport system, permease component</fullName>
    </submittedName>
</protein>
<dbReference type="PANTHER" id="PTHR30294">
    <property type="entry name" value="MEMBRANE COMPONENT OF ABC TRANSPORTER YHHJ-RELATED"/>
    <property type="match status" value="1"/>
</dbReference>
<evidence type="ECO:0000256" key="5">
    <source>
        <dbReference type="ARBA" id="ARBA00023136"/>
    </source>
</evidence>
<feature type="transmembrane region" description="Helical" evidence="6">
    <location>
        <begin position="253"/>
        <end position="280"/>
    </location>
</feature>
<dbReference type="Pfam" id="PF12698">
    <property type="entry name" value="ABC2_membrane_3"/>
    <property type="match status" value="1"/>
</dbReference>
<feature type="transmembrane region" description="Helical" evidence="6">
    <location>
        <begin position="322"/>
        <end position="340"/>
    </location>
</feature>
<organism evidence="8 9">
    <name type="scientific">Natronincola ferrireducens</name>
    <dbReference type="NCBI Taxonomy" id="393762"/>
    <lineage>
        <taxon>Bacteria</taxon>
        <taxon>Bacillati</taxon>
        <taxon>Bacillota</taxon>
        <taxon>Clostridia</taxon>
        <taxon>Peptostreptococcales</taxon>
        <taxon>Natronincolaceae</taxon>
        <taxon>Natronincola</taxon>
    </lineage>
</organism>
<dbReference type="AlphaFoldDB" id="A0A1G8ZUE7"/>
<evidence type="ECO:0000313" key="8">
    <source>
        <dbReference type="EMBL" id="SDK18736.1"/>
    </source>
</evidence>
<dbReference type="GO" id="GO:0140359">
    <property type="term" value="F:ABC-type transporter activity"/>
    <property type="evidence" value="ECO:0007669"/>
    <property type="project" value="InterPro"/>
</dbReference>
<dbReference type="Gene3D" id="3.40.1710.10">
    <property type="entry name" value="abc type-2 transporter like domain"/>
    <property type="match status" value="1"/>
</dbReference>
<proteinExistence type="predicted"/>
<evidence type="ECO:0000256" key="4">
    <source>
        <dbReference type="ARBA" id="ARBA00022989"/>
    </source>
</evidence>
<feature type="transmembrane region" description="Helical" evidence="6">
    <location>
        <begin position="374"/>
        <end position="391"/>
    </location>
</feature>
<dbReference type="InterPro" id="IPR051449">
    <property type="entry name" value="ABC-2_transporter_component"/>
</dbReference>
<dbReference type="Proteomes" id="UP000198718">
    <property type="component" value="Unassembled WGS sequence"/>
</dbReference>
<keyword evidence="3 6" id="KW-0812">Transmembrane</keyword>
<dbReference type="RefSeq" id="WP_090551026.1">
    <property type="nucleotide sequence ID" value="NZ_FNFP01000001.1"/>
</dbReference>
<keyword evidence="9" id="KW-1185">Reference proteome</keyword>
<evidence type="ECO:0000256" key="1">
    <source>
        <dbReference type="ARBA" id="ARBA00004651"/>
    </source>
</evidence>
<evidence type="ECO:0000313" key="9">
    <source>
        <dbReference type="Proteomes" id="UP000198718"/>
    </source>
</evidence>
<dbReference type="GO" id="GO:0005886">
    <property type="term" value="C:plasma membrane"/>
    <property type="evidence" value="ECO:0007669"/>
    <property type="project" value="UniProtKB-SubCell"/>
</dbReference>
<keyword evidence="5 6" id="KW-0472">Membrane</keyword>
<reference evidence="8 9" key="1">
    <citation type="submission" date="2016-10" db="EMBL/GenBank/DDBJ databases">
        <authorList>
            <person name="de Groot N.N."/>
        </authorList>
    </citation>
    <scope>NUCLEOTIDE SEQUENCE [LARGE SCALE GENOMIC DNA]</scope>
    <source>
        <strain evidence="8 9">DSM 18346</strain>
    </source>
</reference>
<keyword evidence="2" id="KW-1003">Cell membrane</keyword>
<sequence length="400" mass="44941">MKIFTIAVFKMKEMLFSKSAVITMVILPIFFVYVIGGIYSKQQLEGGIPIALVDEDNSGYSVFLIDLLKEEDILRVIEVNLQEAYRMVEDNRVEGAYIIKENFQDTIKAGGYPHIQVLKSSAAYGADAIIEMIGSGVVRLQSNTRAANTIVTEYGRRGLIKEQDKENLWTEVFDRAESYWYPQQLMTLDYTSVYYDRQTEAGSLKIGFTEGPNGIIITFIALFLGFGLSSLLRERQEGTLKRLYILFSSSTPILVGNLLAMGLLAILQTLILLGSLYGFFDINLSISITWFFIILAAYIGLFLGIIFYLASFLNYSNSIQNIYAVGVMMLSMIGGCFWALDILPKPLQNLAMITPQGIAMASFRLVGIGEFSKVIFYCSSMLAFSLLLIFMSKKRLENYK</sequence>
<dbReference type="EMBL" id="FNFP01000001">
    <property type="protein sequence ID" value="SDK18736.1"/>
    <property type="molecule type" value="Genomic_DNA"/>
</dbReference>
<evidence type="ECO:0000256" key="3">
    <source>
        <dbReference type="ARBA" id="ARBA00022692"/>
    </source>
</evidence>
<gene>
    <name evidence="8" type="ORF">SAMN05660472_00971</name>
</gene>
<dbReference type="InterPro" id="IPR013525">
    <property type="entry name" value="ABC2_TM"/>
</dbReference>
<dbReference type="OrthoDB" id="266913at2"/>
<comment type="subcellular location">
    <subcellularLocation>
        <location evidence="1">Cell membrane</location>
        <topology evidence="1">Multi-pass membrane protein</topology>
    </subcellularLocation>
</comment>
<dbReference type="PANTHER" id="PTHR30294:SF38">
    <property type="entry name" value="TRANSPORT PERMEASE PROTEIN"/>
    <property type="match status" value="1"/>
</dbReference>
<accession>A0A1G8ZUE7</accession>
<evidence type="ECO:0000256" key="6">
    <source>
        <dbReference type="SAM" id="Phobius"/>
    </source>
</evidence>
<evidence type="ECO:0000256" key="2">
    <source>
        <dbReference type="ARBA" id="ARBA00022475"/>
    </source>
</evidence>
<evidence type="ECO:0000259" key="7">
    <source>
        <dbReference type="Pfam" id="PF12698"/>
    </source>
</evidence>